<feature type="region of interest" description="Disordered" evidence="1">
    <location>
        <begin position="1"/>
        <end position="29"/>
    </location>
</feature>
<gene>
    <name evidence="2" type="ORF">EQG79_28465</name>
</gene>
<dbReference type="Proteomes" id="UP000290407">
    <property type="component" value="Unassembled WGS sequence"/>
</dbReference>
<dbReference type="RefSeq" id="WP_129606267.1">
    <property type="nucleotide sequence ID" value="NZ_SBLB01000012.1"/>
</dbReference>
<feature type="compositionally biased region" description="Basic and acidic residues" evidence="1">
    <location>
        <begin position="13"/>
        <end position="23"/>
    </location>
</feature>
<keyword evidence="3" id="KW-1185">Reference proteome</keyword>
<dbReference type="InterPro" id="IPR053842">
    <property type="entry name" value="NikA-like"/>
</dbReference>
<proteinExistence type="predicted"/>
<accession>A0A4Q2UJ27</accession>
<protein>
    <submittedName>
        <fullName evidence="2">Uncharacterized protein</fullName>
    </submittedName>
</protein>
<name>A0A4Q2UJ27_9BACT</name>
<sequence length="175" mass="19752">MREGTTKSTTDQLGKKSEKEPQKRSTGVYVRLSEAEKKKLKAISQQEGISVSQLLRSGALDNLHRLPRLRKLPADMTAELAKLDRLTTALLYLSQRAESDALYAQDIREMMYGVGEVIGEVKRFCADNRTDWGTIQQLDTLIDVLQRADDTAVKKPDLTKILQSIRAGYQTDKRL</sequence>
<dbReference type="Pfam" id="PF21983">
    <property type="entry name" value="NikA-like"/>
    <property type="match status" value="1"/>
</dbReference>
<dbReference type="EMBL" id="SBLB01000012">
    <property type="protein sequence ID" value="RYC66769.1"/>
    <property type="molecule type" value="Genomic_DNA"/>
</dbReference>
<organism evidence="2 3">
    <name type="scientific">Spirosoma sordidisoli</name>
    <dbReference type="NCBI Taxonomy" id="2502893"/>
    <lineage>
        <taxon>Bacteria</taxon>
        <taxon>Pseudomonadati</taxon>
        <taxon>Bacteroidota</taxon>
        <taxon>Cytophagia</taxon>
        <taxon>Cytophagales</taxon>
        <taxon>Cytophagaceae</taxon>
        <taxon>Spirosoma</taxon>
    </lineage>
</organism>
<feature type="compositionally biased region" description="Polar residues" evidence="1">
    <location>
        <begin position="1"/>
        <end position="12"/>
    </location>
</feature>
<evidence type="ECO:0000313" key="3">
    <source>
        <dbReference type="Proteomes" id="UP000290407"/>
    </source>
</evidence>
<comment type="caution">
    <text evidence="2">The sequence shown here is derived from an EMBL/GenBank/DDBJ whole genome shotgun (WGS) entry which is preliminary data.</text>
</comment>
<reference evidence="2 3" key="1">
    <citation type="submission" date="2019-01" db="EMBL/GenBank/DDBJ databases">
        <title>Spirosoma flava sp. nov., a propanil-degrading bacterium isolated from herbicide-contaminated soil.</title>
        <authorList>
            <person name="Zhang L."/>
            <person name="Jiang J.-D."/>
        </authorList>
    </citation>
    <scope>NUCLEOTIDE SEQUENCE [LARGE SCALE GENOMIC DNA]</scope>
    <source>
        <strain evidence="2 3">TY50</strain>
    </source>
</reference>
<evidence type="ECO:0000256" key="1">
    <source>
        <dbReference type="SAM" id="MobiDB-lite"/>
    </source>
</evidence>
<evidence type="ECO:0000313" key="2">
    <source>
        <dbReference type="EMBL" id="RYC66769.1"/>
    </source>
</evidence>
<dbReference type="AlphaFoldDB" id="A0A4Q2UJ27"/>